<evidence type="ECO:0000256" key="1">
    <source>
        <dbReference type="SAM" id="MobiDB-lite"/>
    </source>
</evidence>
<feature type="region of interest" description="Disordered" evidence="1">
    <location>
        <begin position="563"/>
        <end position="584"/>
    </location>
</feature>
<name>A0ABV7K8K1_9HYPH</name>
<gene>
    <name evidence="2" type="ORF">ACFOHJ_00340</name>
</gene>
<sequence>MMLYGNPARLENAASVAASISTLLHRAGSMPSGIDRHAVLAHAFIRAGELVQGIADAEFDRCGVDARSRMQDKGATLLLAMAVALDRSWRSNFREELSDIPLSLLRQLGSAGWISTRVGEGYAHYALYPEAYLEAARRSGLGSETLVIGIRSIGTSLGALVAAALQARPAISLRPVGHPFRREIRAEPGILTIAASDSDLQFAVVDEGPGMSGSSFASVARWLFDLGIGPAQIHFFSSHGNGPGEAAGREIRAIWQGCRHHPALSCDFFDQTLKPCIESRLGSLEGALKPYSPTPSTPRDGRFERLKFSTTTTHGRLLVKFAGLGDSGERKLRDAQTLATEGFSPGVVGLCYGFLLQEHATARRPGCTIHDRARFLQTLASYLSFRAGGGLGPAGPGATVDTLRRMAIENSLELLGPRFASTLECHLQRLSDAGAPARVVRTDNRLQSWKWLVTSDGFLKVDAVDHCEAHDLVGCQDIAWDIAGSIVEYRLSAAEAGAICNAIRSAGGNVEPHLIATMLPCYLAFQSGLWGTATGAAAEALARSYVHRLKSFLHLLPQYESQTRSNDLRSTPAGTAPGFTTSRK</sequence>
<evidence type="ECO:0000313" key="3">
    <source>
        <dbReference type="Proteomes" id="UP001595583"/>
    </source>
</evidence>
<proteinExistence type="predicted"/>
<reference evidence="3" key="1">
    <citation type="journal article" date="2019" name="Int. J. Syst. Evol. Microbiol.">
        <title>The Global Catalogue of Microorganisms (GCM) 10K type strain sequencing project: providing services to taxonomists for standard genome sequencing and annotation.</title>
        <authorList>
            <consortium name="The Broad Institute Genomics Platform"/>
            <consortium name="The Broad Institute Genome Sequencing Center for Infectious Disease"/>
            <person name="Wu L."/>
            <person name="Ma J."/>
        </authorList>
    </citation>
    <scope>NUCLEOTIDE SEQUENCE [LARGE SCALE GENOMIC DNA]</scope>
    <source>
        <strain evidence="3">KCTC 52165</strain>
    </source>
</reference>
<comment type="caution">
    <text evidence="2">The sequence shown here is derived from an EMBL/GenBank/DDBJ whole genome shotgun (WGS) entry which is preliminary data.</text>
</comment>
<dbReference type="RefSeq" id="WP_378217366.1">
    <property type="nucleotide sequence ID" value="NZ_JBHRTK010000001.1"/>
</dbReference>
<dbReference type="EMBL" id="JBHRTK010000001">
    <property type="protein sequence ID" value="MFC3204666.1"/>
    <property type="molecule type" value="Genomic_DNA"/>
</dbReference>
<keyword evidence="3" id="KW-1185">Reference proteome</keyword>
<evidence type="ECO:0000313" key="2">
    <source>
        <dbReference type="EMBL" id="MFC3204666.1"/>
    </source>
</evidence>
<accession>A0ABV7K8K1</accession>
<protein>
    <submittedName>
        <fullName evidence="2">Uncharacterized protein</fullName>
    </submittedName>
</protein>
<dbReference type="Proteomes" id="UP001595583">
    <property type="component" value="Unassembled WGS sequence"/>
</dbReference>
<organism evidence="2 3">
    <name type="scientific">Aquamicrobium soli</name>
    <dbReference type="NCBI Taxonomy" id="1811518"/>
    <lineage>
        <taxon>Bacteria</taxon>
        <taxon>Pseudomonadati</taxon>
        <taxon>Pseudomonadota</taxon>
        <taxon>Alphaproteobacteria</taxon>
        <taxon>Hyphomicrobiales</taxon>
        <taxon>Phyllobacteriaceae</taxon>
        <taxon>Aquamicrobium</taxon>
    </lineage>
</organism>